<dbReference type="GO" id="GO:0003723">
    <property type="term" value="F:RNA binding"/>
    <property type="evidence" value="ECO:0007669"/>
    <property type="project" value="UniProtKB-KW"/>
</dbReference>
<evidence type="ECO:0000313" key="4">
    <source>
        <dbReference type="Proteomes" id="UP000019484"/>
    </source>
</evidence>
<protein>
    <recommendedName>
        <fullName evidence="1">RNA-dependent RNA polymerase</fullName>
        <ecNumber evidence="1">2.7.7.48</ecNumber>
    </recommendedName>
</protein>
<feature type="domain" description="RDRP core" evidence="2">
    <location>
        <begin position="44"/>
        <end position="575"/>
    </location>
</feature>
<dbReference type="InterPro" id="IPR007855">
    <property type="entry name" value="RDRP"/>
</dbReference>
<dbReference type="STRING" id="1182541.W9ZHD0"/>
<comment type="similarity">
    <text evidence="1">Belongs to the RdRP family.</text>
</comment>
<dbReference type="EMBL" id="AMWN01000002">
    <property type="protein sequence ID" value="EXJ93869.1"/>
    <property type="molecule type" value="Genomic_DNA"/>
</dbReference>
<gene>
    <name evidence="3" type="ORF">A1O1_02262</name>
</gene>
<dbReference type="RefSeq" id="XP_007721363.1">
    <property type="nucleotide sequence ID" value="XM_007723173.1"/>
</dbReference>
<dbReference type="eggNOG" id="KOG0988">
    <property type="taxonomic scope" value="Eukaryota"/>
</dbReference>
<evidence type="ECO:0000313" key="3">
    <source>
        <dbReference type="EMBL" id="EXJ93869.1"/>
    </source>
</evidence>
<dbReference type="HOGENOM" id="CLU_454915_0_0_1"/>
<dbReference type="PANTHER" id="PTHR23079">
    <property type="entry name" value="RNA-DEPENDENT RNA POLYMERASE"/>
    <property type="match status" value="1"/>
</dbReference>
<keyword evidence="1" id="KW-0548">Nucleotidyltransferase</keyword>
<comment type="catalytic activity">
    <reaction evidence="1">
        <text>RNA(n) + a ribonucleoside 5'-triphosphate = RNA(n+1) + diphosphate</text>
        <dbReference type="Rhea" id="RHEA:21248"/>
        <dbReference type="Rhea" id="RHEA-COMP:14527"/>
        <dbReference type="Rhea" id="RHEA-COMP:17342"/>
        <dbReference type="ChEBI" id="CHEBI:33019"/>
        <dbReference type="ChEBI" id="CHEBI:61557"/>
        <dbReference type="ChEBI" id="CHEBI:140395"/>
        <dbReference type="EC" id="2.7.7.48"/>
    </reaction>
</comment>
<dbReference type="PANTHER" id="PTHR23079:SF14">
    <property type="entry name" value="RNA-DEPENDENT RNA POLYMERASE"/>
    <property type="match status" value="1"/>
</dbReference>
<evidence type="ECO:0000256" key="1">
    <source>
        <dbReference type="RuleBase" id="RU363098"/>
    </source>
</evidence>
<dbReference type="OrthoDB" id="10055769at2759"/>
<keyword evidence="1" id="KW-0696">RNA-directed RNA polymerase</keyword>
<sequence length="600" mass="67398">MKNKNKVEAGPRLKFHLFAERGYDIVERTTKDLNVLNTKVHDHPEVSVSDLIQWHIPIEPNRNSTDLKVFSRMSLGFSKTTPTIVLEQNEFLYVIDPPGGIEMYDGCSLMSYALARDIWAKHGGEGPVPSAVQGRIGGAKGLWLVDYSGAFPNVSGRQYWIQISQDQLKIKPHPRDRPDADECQRTFEVLKFTGECKQAHLNLQLITILEDRGVPRKALRALLEADTQTYSESLKAAMRDSKALRLWMQDYGLASRSEARRLLGSFPIEHREQAKLLLEHGFDPQDCARLKDLAYAFLSDYMTNYVEKLWISVPCSTVVFCAPDPLNVLEEGEVCINFSSPITDPRKDYPETMLDGLHVLVARNPAYLASDMQLRKAVYKHELRHYKNGILFPVKGTKPLASLLSGGDYDGDTVTVIWDPTIVGDFTNTMPPDLPSESQCGMMQESRPLSSIFDGIRSPEEAMRVFLRGCISFNARPSLMGVCSSEHEKLVYSLSQRRDGGKLSDEGAIMLAALAGYLVDSNKQGWKLTREAFYSLRRNASGRNRLPEPGFKNDTAPRKISGTFANIIDYLKFEVAERCKSGPWQTLENSVSTLAFTKVS</sequence>
<comment type="caution">
    <text evidence="3">The sequence shown here is derived from an EMBL/GenBank/DDBJ whole genome shotgun (WGS) entry which is preliminary data.</text>
</comment>
<keyword evidence="1" id="KW-0808">Transferase</keyword>
<proteinExistence type="inferred from homology"/>
<reference evidence="3 4" key="1">
    <citation type="submission" date="2013-03" db="EMBL/GenBank/DDBJ databases">
        <title>The Genome Sequence of Capronia coronata CBS 617.96.</title>
        <authorList>
            <consortium name="The Broad Institute Genomics Platform"/>
            <person name="Cuomo C."/>
            <person name="de Hoog S."/>
            <person name="Gorbushina A."/>
            <person name="Walker B."/>
            <person name="Young S.K."/>
            <person name="Zeng Q."/>
            <person name="Gargeya S."/>
            <person name="Fitzgerald M."/>
            <person name="Haas B."/>
            <person name="Abouelleil A."/>
            <person name="Allen A.W."/>
            <person name="Alvarado L."/>
            <person name="Arachchi H.M."/>
            <person name="Berlin A.M."/>
            <person name="Chapman S.B."/>
            <person name="Gainer-Dewar J."/>
            <person name="Goldberg J."/>
            <person name="Griggs A."/>
            <person name="Gujja S."/>
            <person name="Hansen M."/>
            <person name="Howarth C."/>
            <person name="Imamovic A."/>
            <person name="Ireland A."/>
            <person name="Larimer J."/>
            <person name="McCowan C."/>
            <person name="Murphy C."/>
            <person name="Pearson M."/>
            <person name="Poon T.W."/>
            <person name="Priest M."/>
            <person name="Roberts A."/>
            <person name="Saif S."/>
            <person name="Shea T."/>
            <person name="Sisk P."/>
            <person name="Sykes S."/>
            <person name="Wortman J."/>
            <person name="Nusbaum C."/>
            <person name="Birren B."/>
        </authorList>
    </citation>
    <scope>NUCLEOTIDE SEQUENCE [LARGE SCALE GENOMIC DNA]</scope>
    <source>
        <strain evidence="3 4">CBS 617.96</strain>
    </source>
</reference>
<dbReference type="GO" id="GO:0003968">
    <property type="term" value="F:RNA-directed RNA polymerase activity"/>
    <property type="evidence" value="ECO:0007669"/>
    <property type="project" value="UniProtKB-KW"/>
</dbReference>
<dbReference type="AlphaFoldDB" id="W9ZHD0"/>
<dbReference type="GO" id="GO:0031380">
    <property type="term" value="C:nuclear RNA-directed RNA polymerase complex"/>
    <property type="evidence" value="ECO:0007669"/>
    <property type="project" value="TreeGrafter"/>
</dbReference>
<keyword evidence="4" id="KW-1185">Reference proteome</keyword>
<accession>W9ZHD0</accession>
<dbReference type="GO" id="GO:0030422">
    <property type="term" value="P:siRNA processing"/>
    <property type="evidence" value="ECO:0007669"/>
    <property type="project" value="TreeGrafter"/>
</dbReference>
<name>W9ZHD0_9EURO</name>
<evidence type="ECO:0000259" key="2">
    <source>
        <dbReference type="Pfam" id="PF05183"/>
    </source>
</evidence>
<dbReference type="InterPro" id="IPR057596">
    <property type="entry name" value="RDRP_core"/>
</dbReference>
<dbReference type="Proteomes" id="UP000019484">
    <property type="component" value="Unassembled WGS sequence"/>
</dbReference>
<dbReference type="Pfam" id="PF05183">
    <property type="entry name" value="RdRP"/>
    <property type="match status" value="1"/>
</dbReference>
<dbReference type="EC" id="2.7.7.48" evidence="1"/>
<organism evidence="3 4">
    <name type="scientific">Capronia coronata CBS 617.96</name>
    <dbReference type="NCBI Taxonomy" id="1182541"/>
    <lineage>
        <taxon>Eukaryota</taxon>
        <taxon>Fungi</taxon>
        <taxon>Dikarya</taxon>
        <taxon>Ascomycota</taxon>
        <taxon>Pezizomycotina</taxon>
        <taxon>Eurotiomycetes</taxon>
        <taxon>Chaetothyriomycetidae</taxon>
        <taxon>Chaetothyriales</taxon>
        <taxon>Herpotrichiellaceae</taxon>
        <taxon>Capronia</taxon>
    </lineage>
</organism>
<dbReference type="GeneID" id="19157162"/>
<keyword evidence="1" id="KW-0694">RNA-binding</keyword>